<keyword evidence="1" id="KW-1133">Transmembrane helix</keyword>
<dbReference type="AlphaFoldDB" id="A0A5M9JZL0"/>
<keyword evidence="3" id="KW-1185">Reference proteome</keyword>
<protein>
    <submittedName>
        <fullName evidence="2">Uncharacterized protein</fullName>
    </submittedName>
</protein>
<evidence type="ECO:0000256" key="1">
    <source>
        <dbReference type="SAM" id="Phobius"/>
    </source>
</evidence>
<dbReference type="EMBL" id="VICG01000005">
    <property type="protein sequence ID" value="KAA8572125.1"/>
    <property type="molecule type" value="Genomic_DNA"/>
</dbReference>
<reference evidence="2 3" key="1">
    <citation type="submission" date="2019-06" db="EMBL/GenBank/DDBJ databases">
        <title>Genome Sequence of the Brown Rot Fungal Pathogen Monilinia fructicola.</title>
        <authorList>
            <person name="De Miccolis Angelini R.M."/>
            <person name="Landi L."/>
            <person name="Abate D."/>
            <person name="Pollastro S."/>
            <person name="Romanazzi G."/>
            <person name="Faretra F."/>
        </authorList>
    </citation>
    <scope>NUCLEOTIDE SEQUENCE [LARGE SCALE GENOMIC DNA]</scope>
    <source>
        <strain evidence="2 3">Mfrc123</strain>
    </source>
</reference>
<evidence type="ECO:0000313" key="3">
    <source>
        <dbReference type="Proteomes" id="UP000322873"/>
    </source>
</evidence>
<accession>A0A5M9JZL0</accession>
<dbReference type="Proteomes" id="UP000322873">
    <property type="component" value="Unassembled WGS sequence"/>
</dbReference>
<feature type="transmembrane region" description="Helical" evidence="1">
    <location>
        <begin position="29"/>
        <end position="58"/>
    </location>
</feature>
<keyword evidence="1" id="KW-0812">Transmembrane</keyword>
<proteinExistence type="predicted"/>
<gene>
    <name evidence="2" type="ORF">EYC84_002043</name>
</gene>
<sequence length="66" mass="7554">MRGNMNFAGMVILTLSRLQDITLRPKSDVMIRVAILVFTCILLMLVSILVLVLAFALCRRVWYNKV</sequence>
<evidence type="ECO:0000313" key="2">
    <source>
        <dbReference type="EMBL" id="KAA8572125.1"/>
    </source>
</evidence>
<organism evidence="2 3">
    <name type="scientific">Monilinia fructicola</name>
    <name type="common">Brown rot fungus</name>
    <name type="synonym">Ciboria fructicola</name>
    <dbReference type="NCBI Taxonomy" id="38448"/>
    <lineage>
        <taxon>Eukaryota</taxon>
        <taxon>Fungi</taxon>
        <taxon>Dikarya</taxon>
        <taxon>Ascomycota</taxon>
        <taxon>Pezizomycotina</taxon>
        <taxon>Leotiomycetes</taxon>
        <taxon>Helotiales</taxon>
        <taxon>Sclerotiniaceae</taxon>
        <taxon>Monilinia</taxon>
    </lineage>
</organism>
<comment type="caution">
    <text evidence="2">The sequence shown here is derived from an EMBL/GenBank/DDBJ whole genome shotgun (WGS) entry which is preliminary data.</text>
</comment>
<keyword evidence="1" id="KW-0472">Membrane</keyword>
<name>A0A5M9JZL0_MONFR</name>